<sequence>MDIKEGLHNPYVMCPYNRAHEVPKLRLQRHLLKCRKQYPHLSMMKTCPFNATHVVPQMELELHLMTCAERNLIEGQKYSLTATQGELGNPSYHPDVPVGDWSDESDEEDLHGPALRNNHRRNHHQVVRSVQEEDIDDGGALSQLEDSHVDPSPIGFGRGRIHRLVAEMNTRKP</sequence>
<dbReference type="PANTHER" id="PTHR21402">
    <property type="entry name" value="GAMETOCYTE SPECIFIC FACTOR 1-RELATED"/>
    <property type="match status" value="1"/>
</dbReference>
<dbReference type="InterPro" id="IPR051591">
    <property type="entry name" value="UPF0224_FAM112_RNA_Proc"/>
</dbReference>
<feature type="domain" description="CHHC U11-48K-type" evidence="5">
    <location>
        <begin position="44"/>
        <end position="71"/>
    </location>
</feature>
<dbReference type="GO" id="GO:0008270">
    <property type="term" value="F:zinc ion binding"/>
    <property type="evidence" value="ECO:0007669"/>
    <property type="project" value="UniProtKB-KW"/>
</dbReference>
<accession>A0A6P9AHJ0</accession>
<keyword evidence="1" id="KW-0479">Metal-binding</keyword>
<keyword evidence="3" id="KW-0862">Zinc</keyword>
<feature type="region of interest" description="Disordered" evidence="4">
    <location>
        <begin position="101"/>
        <end position="123"/>
    </location>
</feature>
<dbReference type="AlphaFoldDB" id="A0A6P9AHJ0"/>
<gene>
    <name evidence="7" type="primary">LOC117654404</name>
</gene>
<protein>
    <submittedName>
        <fullName evidence="7">Gametocyte-specific factor 1 homolog isoform X1</fullName>
    </submittedName>
</protein>
<feature type="domain" description="CHHC U11-48K-type" evidence="5">
    <location>
        <begin position="11"/>
        <end position="38"/>
    </location>
</feature>
<dbReference type="InParanoid" id="A0A6P9AHJ0"/>
<dbReference type="PROSITE" id="PS51800">
    <property type="entry name" value="ZF_CHHC_U11_48K"/>
    <property type="match status" value="2"/>
</dbReference>
<dbReference type="PANTHER" id="PTHR21402:SF5">
    <property type="entry name" value="GAMETOCYTE SPECIFIC FACTOR 1"/>
    <property type="match status" value="1"/>
</dbReference>
<dbReference type="Proteomes" id="UP000515158">
    <property type="component" value="Unplaced"/>
</dbReference>
<dbReference type="InterPro" id="IPR036236">
    <property type="entry name" value="Znf_C2H2_sf"/>
</dbReference>
<keyword evidence="6" id="KW-1185">Reference proteome</keyword>
<evidence type="ECO:0000256" key="2">
    <source>
        <dbReference type="ARBA" id="ARBA00022771"/>
    </source>
</evidence>
<dbReference type="RefSeq" id="XP_034256905.1">
    <property type="nucleotide sequence ID" value="XM_034401014.1"/>
</dbReference>
<evidence type="ECO:0000256" key="4">
    <source>
        <dbReference type="SAM" id="MobiDB-lite"/>
    </source>
</evidence>
<evidence type="ECO:0000256" key="3">
    <source>
        <dbReference type="ARBA" id="ARBA00022833"/>
    </source>
</evidence>
<keyword evidence="2" id="KW-0863">Zinc-finger</keyword>
<name>A0A6P9AHJ0_THRPL</name>
<evidence type="ECO:0000313" key="6">
    <source>
        <dbReference type="Proteomes" id="UP000515158"/>
    </source>
</evidence>
<dbReference type="OrthoDB" id="10069248at2759"/>
<reference evidence="7" key="1">
    <citation type="submission" date="2025-08" db="UniProtKB">
        <authorList>
            <consortium name="RefSeq"/>
        </authorList>
    </citation>
    <scope>IDENTIFICATION</scope>
    <source>
        <tissue evidence="7">Total insect</tissue>
    </source>
</reference>
<dbReference type="Pfam" id="PF05253">
    <property type="entry name" value="zf-U11-48K"/>
    <property type="match status" value="2"/>
</dbReference>
<proteinExistence type="predicted"/>
<evidence type="ECO:0000259" key="5">
    <source>
        <dbReference type="PROSITE" id="PS51800"/>
    </source>
</evidence>
<organism evidence="7">
    <name type="scientific">Thrips palmi</name>
    <name type="common">Melon thrips</name>
    <dbReference type="NCBI Taxonomy" id="161013"/>
    <lineage>
        <taxon>Eukaryota</taxon>
        <taxon>Metazoa</taxon>
        <taxon>Ecdysozoa</taxon>
        <taxon>Arthropoda</taxon>
        <taxon>Hexapoda</taxon>
        <taxon>Insecta</taxon>
        <taxon>Pterygota</taxon>
        <taxon>Neoptera</taxon>
        <taxon>Paraneoptera</taxon>
        <taxon>Thysanoptera</taxon>
        <taxon>Terebrantia</taxon>
        <taxon>Thripoidea</taxon>
        <taxon>Thripidae</taxon>
        <taxon>Thrips</taxon>
    </lineage>
</organism>
<dbReference type="SUPFAM" id="SSF57667">
    <property type="entry name" value="beta-beta-alpha zinc fingers"/>
    <property type="match status" value="2"/>
</dbReference>
<dbReference type="KEGG" id="tpal:117654404"/>
<dbReference type="GeneID" id="117654404"/>
<dbReference type="InterPro" id="IPR022776">
    <property type="entry name" value="TRM13/UPF0224_CHHC_Znf_dom"/>
</dbReference>
<evidence type="ECO:0000256" key="1">
    <source>
        <dbReference type="ARBA" id="ARBA00022723"/>
    </source>
</evidence>
<evidence type="ECO:0000313" key="7">
    <source>
        <dbReference type="RefSeq" id="XP_034256905.1"/>
    </source>
</evidence>